<keyword evidence="10" id="KW-1185">Reference proteome</keyword>
<dbReference type="PANTHER" id="PTHR21206:SF0">
    <property type="entry name" value="DNA REPLICATION COMPLEX GINS PROTEIN SLD5"/>
    <property type="match status" value="1"/>
</dbReference>
<dbReference type="SUPFAM" id="SSF158573">
    <property type="entry name" value="GINS helical bundle-like"/>
    <property type="match status" value="1"/>
</dbReference>
<comment type="caution">
    <text evidence="9">The sequence shown here is derived from an EMBL/GenBank/DDBJ whole genome shotgun (WGS) entry which is preliminary data.</text>
</comment>
<evidence type="ECO:0000259" key="8">
    <source>
        <dbReference type="Pfam" id="PF16922"/>
    </source>
</evidence>
<dbReference type="InterPro" id="IPR038749">
    <property type="entry name" value="Sld5_GINS_A"/>
</dbReference>
<dbReference type="Gene3D" id="1.20.58.1030">
    <property type="match status" value="1"/>
</dbReference>
<evidence type="ECO:0000256" key="6">
    <source>
        <dbReference type="PIRNR" id="PIRNR007764"/>
    </source>
</evidence>
<dbReference type="CDD" id="cd21692">
    <property type="entry name" value="GINS_B_Sld5"/>
    <property type="match status" value="1"/>
</dbReference>
<evidence type="ECO:0000313" key="10">
    <source>
        <dbReference type="Proteomes" id="UP001159363"/>
    </source>
</evidence>
<accession>A0ABQ9GID8</accession>
<dbReference type="InterPro" id="IPR031633">
    <property type="entry name" value="SLD5_C"/>
</dbReference>
<dbReference type="PIRSF" id="PIRSF007764">
    <property type="entry name" value="Sld5"/>
    <property type="match status" value="1"/>
</dbReference>
<feature type="domain" description="DNA replication complex GINS protein SLD5 C-terminal" evidence="8">
    <location>
        <begin position="158"/>
        <end position="210"/>
    </location>
</feature>
<dbReference type="EMBL" id="JARBHB010000012">
    <property type="protein sequence ID" value="KAJ8871778.1"/>
    <property type="molecule type" value="Genomic_DNA"/>
</dbReference>
<keyword evidence="4 6" id="KW-0235">DNA replication</keyword>
<dbReference type="CDD" id="cd11711">
    <property type="entry name" value="GINS_A_Sld5"/>
    <property type="match status" value="1"/>
</dbReference>
<keyword evidence="5 6" id="KW-0539">Nucleus</keyword>
<dbReference type="PANTHER" id="PTHR21206">
    <property type="entry name" value="SLD5 PROTEIN"/>
    <property type="match status" value="1"/>
</dbReference>
<proteinExistence type="inferred from homology"/>
<dbReference type="InterPro" id="IPR036224">
    <property type="entry name" value="GINS_bundle-like_dom_sf"/>
</dbReference>
<sequence length="213" mass="24836">MESDSDVALSDEEPITAEKVLEALEEAWLNEKFSPELLQHRTDLVDCMMEQIAQMEENLNRLNRNDFRVVVHRMELDRIRYVITSYLRIRLEKIELYTAHILEEDNKRSSDDSYLSPAEFRFATDFLASLEGNFRQLALRHMPTNMQNFDKAKMLVRPNIASFVFLRSKQDVGGVVVEGDVENRDEEIDLEEGSQHIMQYKTVQELVKSGGYN</sequence>
<evidence type="ECO:0000256" key="5">
    <source>
        <dbReference type="ARBA" id="ARBA00023242"/>
    </source>
</evidence>
<dbReference type="Pfam" id="PF05916">
    <property type="entry name" value="Sld5"/>
    <property type="match status" value="1"/>
</dbReference>
<comment type="similarity">
    <text evidence="2 6">Belongs to the GINS4/SLD5 family.</text>
</comment>
<evidence type="ECO:0000313" key="9">
    <source>
        <dbReference type="EMBL" id="KAJ8871778.1"/>
    </source>
</evidence>
<dbReference type="SUPFAM" id="SSF160059">
    <property type="entry name" value="PriA/YqbF domain"/>
    <property type="match status" value="1"/>
</dbReference>
<evidence type="ECO:0000256" key="1">
    <source>
        <dbReference type="ARBA" id="ARBA00004123"/>
    </source>
</evidence>
<evidence type="ECO:0000259" key="7">
    <source>
        <dbReference type="Pfam" id="PF05916"/>
    </source>
</evidence>
<feature type="domain" description="GINS subunit" evidence="7">
    <location>
        <begin position="58"/>
        <end position="135"/>
    </location>
</feature>
<reference evidence="9 10" key="1">
    <citation type="submission" date="2023-02" db="EMBL/GenBank/DDBJ databases">
        <title>LHISI_Scaffold_Assembly.</title>
        <authorList>
            <person name="Stuart O.P."/>
            <person name="Cleave R."/>
            <person name="Magrath M.J.L."/>
            <person name="Mikheyev A.S."/>
        </authorList>
    </citation>
    <scope>NUCLEOTIDE SEQUENCE [LARGE SCALE GENOMIC DNA]</scope>
    <source>
        <strain evidence="9">Daus_M_001</strain>
        <tissue evidence="9">Leg muscle</tissue>
    </source>
</reference>
<evidence type="ECO:0000256" key="4">
    <source>
        <dbReference type="ARBA" id="ARBA00022705"/>
    </source>
</evidence>
<dbReference type="InterPro" id="IPR008591">
    <property type="entry name" value="GINS_Sld5"/>
</dbReference>
<comment type="function">
    <text evidence="6">The GINS complex plays an essential role in the initiation of DNA replication.</text>
</comment>
<dbReference type="Proteomes" id="UP001159363">
    <property type="component" value="Chromosome 11"/>
</dbReference>
<evidence type="ECO:0000256" key="3">
    <source>
        <dbReference type="ARBA" id="ARBA00014804"/>
    </source>
</evidence>
<evidence type="ECO:0000256" key="2">
    <source>
        <dbReference type="ARBA" id="ARBA00008187"/>
    </source>
</evidence>
<protein>
    <recommendedName>
        <fullName evidence="3 6">DNA replication complex GINS protein SLD5</fullName>
    </recommendedName>
</protein>
<organism evidence="9 10">
    <name type="scientific">Dryococelus australis</name>
    <dbReference type="NCBI Taxonomy" id="614101"/>
    <lineage>
        <taxon>Eukaryota</taxon>
        <taxon>Metazoa</taxon>
        <taxon>Ecdysozoa</taxon>
        <taxon>Arthropoda</taxon>
        <taxon>Hexapoda</taxon>
        <taxon>Insecta</taxon>
        <taxon>Pterygota</taxon>
        <taxon>Neoptera</taxon>
        <taxon>Polyneoptera</taxon>
        <taxon>Phasmatodea</taxon>
        <taxon>Verophasmatodea</taxon>
        <taxon>Anareolatae</taxon>
        <taxon>Phasmatidae</taxon>
        <taxon>Eurycanthinae</taxon>
        <taxon>Dryococelus</taxon>
    </lineage>
</organism>
<dbReference type="InterPro" id="IPR021151">
    <property type="entry name" value="GINS_A"/>
</dbReference>
<comment type="subcellular location">
    <subcellularLocation>
        <location evidence="1 6">Nucleus</location>
    </subcellularLocation>
</comment>
<dbReference type="Pfam" id="PF16922">
    <property type="entry name" value="SLD5_C"/>
    <property type="match status" value="1"/>
</dbReference>
<dbReference type="Gene3D" id="3.40.5.60">
    <property type="match status" value="1"/>
</dbReference>
<name>A0ABQ9GID8_9NEOP</name>
<gene>
    <name evidence="9" type="ORF">PR048_028118</name>
</gene>